<feature type="compositionally biased region" description="Basic and acidic residues" evidence="9">
    <location>
        <begin position="60"/>
        <end position="74"/>
    </location>
</feature>
<proteinExistence type="inferred from homology"/>
<comment type="similarity">
    <text evidence="2">Belongs to the TPS (TC 1.B.20) family.</text>
</comment>
<dbReference type="InterPro" id="IPR013686">
    <property type="entry name" value="Polypept-transport_assoc_ShlB"/>
</dbReference>
<dbReference type="PANTHER" id="PTHR34597:SF6">
    <property type="entry name" value="BLR6126 PROTEIN"/>
    <property type="match status" value="1"/>
</dbReference>
<feature type="domain" description="POTRA" evidence="11">
    <location>
        <begin position="98"/>
        <end position="173"/>
    </location>
</feature>
<evidence type="ECO:0000256" key="3">
    <source>
        <dbReference type="ARBA" id="ARBA00022448"/>
    </source>
</evidence>
<feature type="region of interest" description="Disordered" evidence="9">
    <location>
        <begin position="52"/>
        <end position="95"/>
    </location>
</feature>
<dbReference type="Gene3D" id="3.10.20.310">
    <property type="entry name" value="membrane protein fhac"/>
    <property type="match status" value="1"/>
</dbReference>
<dbReference type="InterPro" id="IPR005565">
    <property type="entry name" value="Hemolysn_activator_HlyB_C"/>
</dbReference>
<sequence length="598" mass="65143">MRITNPYRPIAKSPSNYGERFATCVEQRHLITALVMVVPIFAGISQAFAQQANQPGFDPRQPEKYFDNQTERESLSQPPVRLPSVGQPNTGGDTKPQFVLRGVNVSGAHTVSQDRIAAIYQPYLGKQVSQADLAAIAGAISDLYRAEGFHLSRAIVPPQDIADGRVRIQVIEGAIVQAELKGDGAEQFGVRPMLGPVLAEQPSRLATLERQLFLINGRPGVRITDTALEEIGGTTGRFRLTVVLKTWHAFSSFGLDNLGSSSVGPWQSYATGAFNSYLTPGDTLAVNLSTIANDPRQLGFARLSYDTPVGVDGVRLGASALYSAVRPGDARRLDSDITTTEAFELRASVVPLQSQSSTLTLTAATTFSNVSEHDRYGPWYNDHIRTASLTADYRLQDRFGGTNLATLTYRQGLDIFGASHFDDDLLSRDGASSNFSVLNLWFTRYQTLNDTWSLRLSAASQTASRPLFTSQQFYLGGVAFGRGYGAAEISGDNGLAGSLELRFDQKLNFRYWTGYQLYAFGDAGAVWNDGYRLSDGLSLASAGAGVRFFLPEDIQADLGVAVPLSYRAPDNERRSPRFLFTLSSAFRLCPERGKSGCS</sequence>
<keyword evidence="3" id="KW-0813">Transport</keyword>
<evidence type="ECO:0000256" key="9">
    <source>
        <dbReference type="SAM" id="MobiDB-lite"/>
    </source>
</evidence>
<evidence type="ECO:0000256" key="6">
    <source>
        <dbReference type="ARBA" id="ARBA00022927"/>
    </source>
</evidence>
<keyword evidence="5 10" id="KW-0812">Transmembrane</keyword>
<keyword evidence="13" id="KW-1185">Reference proteome</keyword>
<name>A0ABV4G5X7_9BRAD</name>
<gene>
    <name evidence="12" type="ORF">ABIG07_008247</name>
</gene>
<keyword evidence="7 10" id="KW-0472">Membrane</keyword>
<dbReference type="PROSITE" id="PS51779">
    <property type="entry name" value="POTRA"/>
    <property type="match status" value="1"/>
</dbReference>
<feature type="transmembrane region" description="Helical" evidence="10">
    <location>
        <begin position="30"/>
        <end position="49"/>
    </location>
</feature>
<dbReference type="EMBL" id="JBGBZJ010000003">
    <property type="protein sequence ID" value="MEY9459299.1"/>
    <property type="molecule type" value="Genomic_DNA"/>
</dbReference>
<keyword evidence="4" id="KW-1134">Transmembrane beta strand</keyword>
<evidence type="ECO:0000256" key="10">
    <source>
        <dbReference type="SAM" id="Phobius"/>
    </source>
</evidence>
<protein>
    <submittedName>
        <fullName evidence="12">Hemolysin activation/secretion protein</fullName>
    </submittedName>
</protein>
<keyword evidence="10" id="KW-1133">Transmembrane helix</keyword>
<evidence type="ECO:0000256" key="8">
    <source>
        <dbReference type="ARBA" id="ARBA00023237"/>
    </source>
</evidence>
<organism evidence="12 13">
    <name type="scientific">Bradyrhizobium ottawaense</name>
    <dbReference type="NCBI Taxonomy" id="931866"/>
    <lineage>
        <taxon>Bacteria</taxon>
        <taxon>Pseudomonadati</taxon>
        <taxon>Pseudomonadota</taxon>
        <taxon>Alphaproteobacteria</taxon>
        <taxon>Hyphomicrobiales</taxon>
        <taxon>Nitrobacteraceae</taxon>
        <taxon>Bradyrhizobium</taxon>
    </lineage>
</organism>
<dbReference type="Proteomes" id="UP001565369">
    <property type="component" value="Unassembled WGS sequence"/>
</dbReference>
<dbReference type="Pfam" id="PF08479">
    <property type="entry name" value="POTRA_2"/>
    <property type="match status" value="1"/>
</dbReference>
<evidence type="ECO:0000256" key="7">
    <source>
        <dbReference type="ARBA" id="ARBA00023136"/>
    </source>
</evidence>
<evidence type="ECO:0000259" key="11">
    <source>
        <dbReference type="PROSITE" id="PS51779"/>
    </source>
</evidence>
<comment type="caution">
    <text evidence="12">The sequence shown here is derived from an EMBL/GenBank/DDBJ whole genome shotgun (WGS) entry which is preliminary data.</text>
</comment>
<evidence type="ECO:0000256" key="1">
    <source>
        <dbReference type="ARBA" id="ARBA00004442"/>
    </source>
</evidence>
<dbReference type="InterPro" id="IPR034746">
    <property type="entry name" value="POTRA"/>
</dbReference>
<evidence type="ECO:0000313" key="12">
    <source>
        <dbReference type="EMBL" id="MEY9459299.1"/>
    </source>
</evidence>
<keyword evidence="8" id="KW-0998">Cell outer membrane</keyword>
<dbReference type="RefSeq" id="WP_028142634.1">
    <property type="nucleotide sequence ID" value="NZ_AP021854.1"/>
</dbReference>
<accession>A0ABV4G5X7</accession>
<reference evidence="12 13" key="1">
    <citation type="submission" date="2024-07" db="EMBL/GenBank/DDBJ databases">
        <title>Genomic Encyclopedia of Type Strains, Phase V (KMG-V): Genome sequencing to study the core and pangenomes of soil and plant-associated prokaryotes.</title>
        <authorList>
            <person name="Whitman W."/>
        </authorList>
    </citation>
    <scope>NUCLEOTIDE SEQUENCE [LARGE SCALE GENOMIC DNA]</scope>
    <source>
        <strain evidence="12 13">USDA 152</strain>
    </source>
</reference>
<evidence type="ECO:0000256" key="5">
    <source>
        <dbReference type="ARBA" id="ARBA00022692"/>
    </source>
</evidence>
<dbReference type="InterPro" id="IPR051544">
    <property type="entry name" value="TPS_OM_transporter"/>
</dbReference>
<dbReference type="PANTHER" id="PTHR34597">
    <property type="entry name" value="SLR1661 PROTEIN"/>
    <property type="match status" value="1"/>
</dbReference>
<dbReference type="Pfam" id="PF03865">
    <property type="entry name" value="ShlB"/>
    <property type="match status" value="1"/>
</dbReference>
<evidence type="ECO:0000256" key="4">
    <source>
        <dbReference type="ARBA" id="ARBA00022452"/>
    </source>
</evidence>
<evidence type="ECO:0000256" key="2">
    <source>
        <dbReference type="ARBA" id="ARBA00009055"/>
    </source>
</evidence>
<dbReference type="Gene3D" id="2.40.160.50">
    <property type="entry name" value="membrane protein fhac: a member of the omp85/tpsb transporter family"/>
    <property type="match status" value="1"/>
</dbReference>
<keyword evidence="6" id="KW-0653">Protein transport</keyword>
<comment type="subcellular location">
    <subcellularLocation>
        <location evidence="1">Cell outer membrane</location>
    </subcellularLocation>
</comment>
<evidence type="ECO:0000313" key="13">
    <source>
        <dbReference type="Proteomes" id="UP001565369"/>
    </source>
</evidence>